<evidence type="ECO:0000259" key="3">
    <source>
        <dbReference type="Pfam" id="PF01557"/>
    </source>
</evidence>
<dbReference type="InterPro" id="IPR036663">
    <property type="entry name" value="Fumarylacetoacetase_C_sf"/>
</dbReference>
<name>A0ABT9NE81_9ACTO</name>
<protein>
    <submittedName>
        <fullName evidence="5">2-keto-4-pentenoate hydratase/2-oxohepta-3-ene-1,7-dioic acid hydratase in catechol pathway</fullName>
    </submittedName>
</protein>
<dbReference type="RefSeq" id="WP_307681968.1">
    <property type="nucleotide sequence ID" value="NZ_JAUSQX010000001.1"/>
</dbReference>
<dbReference type="EMBL" id="JAUSQX010000001">
    <property type="protein sequence ID" value="MDP9805702.1"/>
    <property type="molecule type" value="Genomic_DNA"/>
</dbReference>
<dbReference type="PANTHER" id="PTHR42796:SF4">
    <property type="entry name" value="FUMARYLACETOACETATE HYDROLASE DOMAIN-CONTAINING PROTEIN 2A"/>
    <property type="match status" value="1"/>
</dbReference>
<evidence type="ECO:0000313" key="6">
    <source>
        <dbReference type="Proteomes" id="UP001243212"/>
    </source>
</evidence>
<comment type="similarity">
    <text evidence="1">Belongs to the FAH family.</text>
</comment>
<dbReference type="Pfam" id="PF10370">
    <property type="entry name" value="Rv2993c-like_N"/>
    <property type="match status" value="1"/>
</dbReference>
<dbReference type="Proteomes" id="UP001243212">
    <property type="component" value="Unassembled WGS sequence"/>
</dbReference>
<evidence type="ECO:0000259" key="4">
    <source>
        <dbReference type="Pfam" id="PF10370"/>
    </source>
</evidence>
<evidence type="ECO:0000313" key="5">
    <source>
        <dbReference type="EMBL" id="MDP9805702.1"/>
    </source>
</evidence>
<comment type="caution">
    <text evidence="5">The sequence shown here is derived from an EMBL/GenBank/DDBJ whole genome shotgun (WGS) entry which is preliminary data.</text>
</comment>
<dbReference type="SUPFAM" id="SSF56529">
    <property type="entry name" value="FAH"/>
    <property type="match status" value="1"/>
</dbReference>
<keyword evidence="2" id="KW-0479">Metal-binding</keyword>
<dbReference type="InterPro" id="IPR018833">
    <property type="entry name" value="Rv2993c-like_N"/>
</dbReference>
<organism evidence="5 6">
    <name type="scientific">Trueperella bonasi</name>
    <dbReference type="NCBI Taxonomy" id="312286"/>
    <lineage>
        <taxon>Bacteria</taxon>
        <taxon>Bacillati</taxon>
        <taxon>Actinomycetota</taxon>
        <taxon>Actinomycetes</taxon>
        <taxon>Actinomycetales</taxon>
        <taxon>Actinomycetaceae</taxon>
        <taxon>Trueperella</taxon>
    </lineage>
</organism>
<sequence>MKIARLTLNQGPRFAVVDEGTGNYHVLADDPMYAGLEPTGQIVNRADANLVSPIIPRSKVVGLADAYPAPEFHPDPNSLPLTFLKPNTSVVGPNVPITIPPWASDVRHEPELAIVISRIAKDVPVERVKDVIFGYTIANDVTDMASLVEDPRSARAKGFDTACPIGPIIVTDLDTSDLQITVSVNGEERGRGTTADLVRDVPQIVSQVSQVFTLLPGDVIITGSPFPAIATNVGDDVVCAIEGIGELRNPVVASA</sequence>
<dbReference type="Gene3D" id="3.90.850.10">
    <property type="entry name" value="Fumarylacetoacetase-like, C-terminal domain"/>
    <property type="match status" value="1"/>
</dbReference>
<keyword evidence="6" id="KW-1185">Reference proteome</keyword>
<accession>A0ABT9NE81</accession>
<feature type="domain" description="Fumarylacetoacetase-like C-terminal" evidence="3">
    <location>
        <begin position="76"/>
        <end position="252"/>
    </location>
</feature>
<gene>
    <name evidence="5" type="ORF">J2S70_000284</name>
</gene>
<dbReference type="InterPro" id="IPR011234">
    <property type="entry name" value="Fumarylacetoacetase-like_C"/>
</dbReference>
<evidence type="ECO:0000256" key="2">
    <source>
        <dbReference type="ARBA" id="ARBA00022723"/>
    </source>
</evidence>
<dbReference type="InterPro" id="IPR051121">
    <property type="entry name" value="FAH"/>
</dbReference>
<dbReference type="Gene3D" id="2.30.30.370">
    <property type="entry name" value="FAH"/>
    <property type="match status" value="1"/>
</dbReference>
<dbReference type="PANTHER" id="PTHR42796">
    <property type="entry name" value="FUMARYLACETOACETATE HYDROLASE DOMAIN-CONTAINING PROTEIN 2A-RELATED"/>
    <property type="match status" value="1"/>
</dbReference>
<proteinExistence type="inferred from homology"/>
<dbReference type="Pfam" id="PF01557">
    <property type="entry name" value="FAA_hydrolase"/>
    <property type="match status" value="1"/>
</dbReference>
<evidence type="ECO:0000256" key="1">
    <source>
        <dbReference type="ARBA" id="ARBA00010211"/>
    </source>
</evidence>
<reference evidence="5 6" key="1">
    <citation type="submission" date="2023-07" db="EMBL/GenBank/DDBJ databases">
        <title>Sequencing the genomes of 1000 actinobacteria strains.</title>
        <authorList>
            <person name="Klenk H.-P."/>
        </authorList>
    </citation>
    <scope>NUCLEOTIDE SEQUENCE [LARGE SCALE GENOMIC DNA]</scope>
    <source>
        <strain evidence="5 6">DSM 17163</strain>
    </source>
</reference>
<feature type="domain" description="Rv2993c-like N-terminal" evidence="4">
    <location>
        <begin position="1"/>
        <end position="53"/>
    </location>
</feature>